<sequence>MAYMNVMGREILFQSFVIKIIIYLIYRIIRIIIGVESLLWMILKNIIYQEKDEDDGNDVKIYDILMRYKFYHTDPSKETDFLYFFNSFTSYDKIISSNNWHFYSLNDYYAYFIYIPKQYTFQSNISFTTYAFENGIYLAKVNACDFLSTTNIVKNLNGKSIMLYDMPFSCVDDFLALIYNLIPSPKHNDKEIKIFKDYSSLSSVQRLINTNDNLTHDECKKILLNVMRCIMKNQKANEIWLIEARSESIPLIPYIHSSSPSIIHAFYGRDKIDQTILYYLKEHDYKDKQLKELILMRRKMKKFMSFFTWKTSFDKSLLNHVKPQNPLQLALTLISKSILDYRLYKKYFINDIIYYERFISDPYVTITHFLENCGLLNQFSIPEISSIKEHQVKRKFTDDEVDEIKIIVEMIDLYGNNKRLFNNTTITHLETDVYL</sequence>
<accession>A0A0K0F0Z1</accession>
<keyword evidence="1" id="KW-1133">Transmembrane helix</keyword>
<organism evidence="2 3">
    <name type="scientific">Strongyloides venezuelensis</name>
    <name type="common">Threadworm</name>
    <dbReference type="NCBI Taxonomy" id="75913"/>
    <lineage>
        <taxon>Eukaryota</taxon>
        <taxon>Metazoa</taxon>
        <taxon>Ecdysozoa</taxon>
        <taxon>Nematoda</taxon>
        <taxon>Chromadorea</taxon>
        <taxon>Rhabditida</taxon>
        <taxon>Tylenchina</taxon>
        <taxon>Panagrolaimomorpha</taxon>
        <taxon>Strongyloidoidea</taxon>
        <taxon>Strongyloididae</taxon>
        <taxon>Strongyloides</taxon>
    </lineage>
</organism>
<evidence type="ECO:0000313" key="2">
    <source>
        <dbReference type="Proteomes" id="UP000035680"/>
    </source>
</evidence>
<evidence type="ECO:0000256" key="1">
    <source>
        <dbReference type="SAM" id="Phobius"/>
    </source>
</evidence>
<dbReference type="STRING" id="75913.A0A0K0F0Z1"/>
<protein>
    <submittedName>
        <fullName evidence="3">Orfan</fullName>
    </submittedName>
</protein>
<reference evidence="2" key="1">
    <citation type="submission" date="2014-07" db="EMBL/GenBank/DDBJ databases">
        <authorList>
            <person name="Martin A.A"/>
            <person name="De Silva N."/>
        </authorList>
    </citation>
    <scope>NUCLEOTIDE SEQUENCE</scope>
</reference>
<keyword evidence="1" id="KW-0472">Membrane</keyword>
<dbReference type="Proteomes" id="UP000035680">
    <property type="component" value="Unassembled WGS sequence"/>
</dbReference>
<keyword evidence="2" id="KW-1185">Reference proteome</keyword>
<name>A0A0K0F0Z1_STRVS</name>
<proteinExistence type="predicted"/>
<reference evidence="3" key="2">
    <citation type="submission" date="2015-08" db="UniProtKB">
        <authorList>
            <consortium name="WormBaseParasite"/>
        </authorList>
    </citation>
    <scope>IDENTIFICATION</scope>
</reference>
<feature type="transmembrane region" description="Helical" evidence="1">
    <location>
        <begin position="20"/>
        <end position="43"/>
    </location>
</feature>
<dbReference type="AlphaFoldDB" id="A0A0K0F0Z1"/>
<evidence type="ECO:0000313" key="3">
    <source>
        <dbReference type="WBParaSite" id="SVE_0245800.1"/>
    </source>
</evidence>
<dbReference type="WBParaSite" id="SVE_0245800.1">
    <property type="protein sequence ID" value="SVE_0245800.1"/>
    <property type="gene ID" value="SVE_0245800"/>
</dbReference>
<keyword evidence="1" id="KW-0812">Transmembrane</keyword>